<evidence type="ECO:0000313" key="2">
    <source>
        <dbReference type="EMBL" id="TFK22693.1"/>
    </source>
</evidence>
<dbReference type="InterPro" id="IPR045010">
    <property type="entry name" value="MDR_fam"/>
</dbReference>
<dbReference type="SUPFAM" id="SSF50129">
    <property type="entry name" value="GroES-like"/>
    <property type="match status" value="1"/>
</dbReference>
<dbReference type="EMBL" id="ML210234">
    <property type="protein sequence ID" value="TFK22693.1"/>
    <property type="molecule type" value="Genomic_DNA"/>
</dbReference>
<accession>A0A5C3KS94</accession>
<dbReference type="AlphaFoldDB" id="A0A5C3KS94"/>
<reference evidence="2 3" key="1">
    <citation type="journal article" date="2019" name="Nat. Ecol. Evol.">
        <title>Megaphylogeny resolves global patterns of mushroom evolution.</title>
        <authorList>
            <person name="Varga T."/>
            <person name="Krizsan K."/>
            <person name="Foldi C."/>
            <person name="Dima B."/>
            <person name="Sanchez-Garcia M."/>
            <person name="Sanchez-Ramirez S."/>
            <person name="Szollosi G.J."/>
            <person name="Szarkandi J.G."/>
            <person name="Papp V."/>
            <person name="Albert L."/>
            <person name="Andreopoulos W."/>
            <person name="Angelini C."/>
            <person name="Antonin V."/>
            <person name="Barry K.W."/>
            <person name="Bougher N.L."/>
            <person name="Buchanan P."/>
            <person name="Buyck B."/>
            <person name="Bense V."/>
            <person name="Catcheside P."/>
            <person name="Chovatia M."/>
            <person name="Cooper J."/>
            <person name="Damon W."/>
            <person name="Desjardin D."/>
            <person name="Finy P."/>
            <person name="Geml J."/>
            <person name="Haridas S."/>
            <person name="Hughes K."/>
            <person name="Justo A."/>
            <person name="Karasinski D."/>
            <person name="Kautmanova I."/>
            <person name="Kiss B."/>
            <person name="Kocsube S."/>
            <person name="Kotiranta H."/>
            <person name="LaButti K.M."/>
            <person name="Lechner B.E."/>
            <person name="Liimatainen K."/>
            <person name="Lipzen A."/>
            <person name="Lukacs Z."/>
            <person name="Mihaltcheva S."/>
            <person name="Morgado L.N."/>
            <person name="Niskanen T."/>
            <person name="Noordeloos M.E."/>
            <person name="Ohm R.A."/>
            <person name="Ortiz-Santana B."/>
            <person name="Ovrebo C."/>
            <person name="Racz N."/>
            <person name="Riley R."/>
            <person name="Savchenko A."/>
            <person name="Shiryaev A."/>
            <person name="Soop K."/>
            <person name="Spirin V."/>
            <person name="Szebenyi C."/>
            <person name="Tomsovsky M."/>
            <person name="Tulloss R.E."/>
            <person name="Uehling J."/>
            <person name="Grigoriev I.V."/>
            <person name="Vagvolgyi C."/>
            <person name="Papp T."/>
            <person name="Martin F.M."/>
            <person name="Miettinen O."/>
            <person name="Hibbett D.S."/>
            <person name="Nagy L.G."/>
        </authorList>
    </citation>
    <scope>NUCLEOTIDE SEQUENCE [LARGE SCALE GENOMIC DNA]</scope>
    <source>
        <strain evidence="2 3">CBS 121175</strain>
    </source>
</reference>
<dbReference type="GO" id="GO:0016628">
    <property type="term" value="F:oxidoreductase activity, acting on the CH-CH group of donors, NAD or NADP as acceptor"/>
    <property type="evidence" value="ECO:0007669"/>
    <property type="project" value="InterPro"/>
</dbReference>
<feature type="non-terminal residue" evidence="2">
    <location>
        <position position="1"/>
    </location>
</feature>
<dbReference type="Proteomes" id="UP000307440">
    <property type="component" value="Unassembled WGS sequence"/>
</dbReference>
<dbReference type="SUPFAM" id="SSF51735">
    <property type="entry name" value="NAD(P)-binding Rossmann-fold domains"/>
    <property type="match status" value="1"/>
</dbReference>
<feature type="domain" description="Alcohol dehydrogenase-like C-terminal" evidence="1">
    <location>
        <begin position="149"/>
        <end position="267"/>
    </location>
</feature>
<dbReference type="OrthoDB" id="809632at2759"/>
<protein>
    <submittedName>
        <fullName evidence="2">Alcohol dehydrogenase</fullName>
    </submittedName>
</protein>
<dbReference type="CDD" id="cd05288">
    <property type="entry name" value="PGDH"/>
    <property type="match status" value="1"/>
</dbReference>
<evidence type="ECO:0000259" key="1">
    <source>
        <dbReference type="Pfam" id="PF00107"/>
    </source>
</evidence>
<dbReference type="Gene3D" id="3.40.50.720">
    <property type="entry name" value="NAD(P)-binding Rossmann-like Domain"/>
    <property type="match status" value="1"/>
</dbReference>
<evidence type="ECO:0000313" key="3">
    <source>
        <dbReference type="Proteomes" id="UP000307440"/>
    </source>
</evidence>
<name>A0A5C3KS94_COPMA</name>
<dbReference type="InterPro" id="IPR036291">
    <property type="entry name" value="NAD(P)-bd_dom_sf"/>
</dbReference>
<dbReference type="PANTHER" id="PTHR43205">
    <property type="entry name" value="PROSTAGLANDIN REDUCTASE"/>
    <property type="match status" value="1"/>
</dbReference>
<dbReference type="InterPro" id="IPR011032">
    <property type="entry name" value="GroES-like_sf"/>
</dbReference>
<dbReference type="PANTHER" id="PTHR43205:SF7">
    <property type="entry name" value="PROSTAGLANDIN REDUCTASE 1"/>
    <property type="match status" value="1"/>
</dbReference>
<dbReference type="InterPro" id="IPR013149">
    <property type="entry name" value="ADH-like_C"/>
</dbReference>
<dbReference type="Pfam" id="PF00107">
    <property type="entry name" value="ADH_zinc_N"/>
    <property type="match status" value="1"/>
</dbReference>
<proteinExistence type="predicted"/>
<dbReference type="Gene3D" id="3.90.180.10">
    <property type="entry name" value="Medium-chain alcohol dehydrogenases, catalytic domain"/>
    <property type="match status" value="1"/>
</dbReference>
<gene>
    <name evidence="2" type="ORF">FA15DRAFT_595598</name>
</gene>
<keyword evidence="3" id="KW-1185">Reference proteome</keyword>
<sequence>GYPEPGLTTAYDGSDLISPDTVPLNGGFLLRTLGLSINPSMRGRMRPSGPGYDAIWSHEIGVVLRSELAGVNIGDNVYGAQMSYLDNHREYNVFKELAPFTFLKNQYNLPWSTFVGVAGMPGKTAYFGWKEYSKARGGETIFVTTGGGPIGSLVIQLAKADGLKVIASARSDEKVSFMKALGADVEFNYKTTDTKVVLEREGPIDIYWDNVGGSILDLALSNSNVGARFIECGMILGYNATPTPIQARKSITIQGLLVHHLQAKYDEEFYNVVPEKLANGELKYKEHIWDGLESVGEAILAVQKGLNTAKAIIRVSE</sequence>
<organism evidence="2 3">
    <name type="scientific">Coprinopsis marcescibilis</name>
    <name type="common">Agaric fungus</name>
    <name type="synonym">Psathyrella marcescibilis</name>
    <dbReference type="NCBI Taxonomy" id="230819"/>
    <lineage>
        <taxon>Eukaryota</taxon>
        <taxon>Fungi</taxon>
        <taxon>Dikarya</taxon>
        <taxon>Basidiomycota</taxon>
        <taxon>Agaricomycotina</taxon>
        <taxon>Agaricomycetes</taxon>
        <taxon>Agaricomycetidae</taxon>
        <taxon>Agaricales</taxon>
        <taxon>Agaricineae</taxon>
        <taxon>Psathyrellaceae</taxon>
        <taxon>Coprinopsis</taxon>
    </lineage>
</organism>